<dbReference type="InterPro" id="IPR006149">
    <property type="entry name" value="EB_dom"/>
</dbReference>
<feature type="transmembrane region" description="Helical" evidence="2">
    <location>
        <begin position="201"/>
        <end position="222"/>
    </location>
</feature>
<dbReference type="PANTHER" id="PTHR39069">
    <property type="entry name" value="ECDYSONE-INDUCIBLE GENE E1, ISOFORM A"/>
    <property type="match status" value="1"/>
</dbReference>
<dbReference type="AlphaFoldDB" id="A0AAQ4DDQ4"/>
<evidence type="ECO:0000256" key="2">
    <source>
        <dbReference type="SAM" id="Phobius"/>
    </source>
</evidence>
<dbReference type="Pfam" id="PF01683">
    <property type="entry name" value="EB"/>
    <property type="match status" value="2"/>
</dbReference>
<dbReference type="EMBL" id="JARKHS020032179">
    <property type="protein sequence ID" value="KAK8760594.1"/>
    <property type="molecule type" value="Genomic_DNA"/>
</dbReference>
<feature type="domain" description="EB" evidence="4">
    <location>
        <begin position="144"/>
        <end position="185"/>
    </location>
</feature>
<gene>
    <name evidence="5" type="ORF">V5799_028140</name>
</gene>
<feature type="region of interest" description="Disordered" evidence="1">
    <location>
        <begin position="229"/>
        <end position="278"/>
    </location>
</feature>
<evidence type="ECO:0000256" key="1">
    <source>
        <dbReference type="SAM" id="MobiDB-lite"/>
    </source>
</evidence>
<keyword evidence="2" id="KW-1133">Transmembrane helix</keyword>
<feature type="domain" description="EB" evidence="4">
    <location>
        <begin position="42"/>
        <end position="89"/>
    </location>
</feature>
<reference evidence="5 6" key="1">
    <citation type="journal article" date="2023" name="Arcadia Sci">
        <title>De novo assembly of a long-read Amblyomma americanum tick genome.</title>
        <authorList>
            <person name="Chou S."/>
            <person name="Poskanzer K.E."/>
            <person name="Rollins M."/>
            <person name="Thuy-Boun P.S."/>
        </authorList>
    </citation>
    <scope>NUCLEOTIDE SEQUENCE [LARGE SCALE GENOMIC DNA]</scope>
    <source>
        <strain evidence="5">F_SG_1</strain>
        <tissue evidence="5">Salivary glands</tissue>
    </source>
</reference>
<keyword evidence="2" id="KW-0472">Membrane</keyword>
<comment type="caution">
    <text evidence="5">The sequence shown here is derived from an EMBL/GenBank/DDBJ whole genome shotgun (WGS) entry which is preliminary data.</text>
</comment>
<evidence type="ECO:0000256" key="3">
    <source>
        <dbReference type="SAM" id="SignalP"/>
    </source>
</evidence>
<evidence type="ECO:0000259" key="4">
    <source>
        <dbReference type="Pfam" id="PF01683"/>
    </source>
</evidence>
<accession>A0AAQ4DDQ4</accession>
<evidence type="ECO:0000313" key="5">
    <source>
        <dbReference type="EMBL" id="KAK8760594.1"/>
    </source>
</evidence>
<sequence length="310" mass="34671">MNIISISLCLFLFFFCADQACDSDVDCEKVPNTFCKGRECICLPKFSRSYPPCHEGIELGESCSRHENCEVNDNNSYCHHSICRCKPLFRRVLLHGDNVTRCRRGHEPRESCYNAQDCNGSNYTCSEGLCNCLEGFYKDEGTEDCRPMRHLDEECARDSDCESLVNNSHCSSEHCECKSGYVREGTHPVEQLCEIDRGGNAAFKILLGLMLPVVVCAIVYLYRSRKVGQANNNQPGEEDRQSVTSPAPQGTYSTDAGVKSPSMSTPLSPMPPDIITGSPIEVRTNMHNRDNPPSAFSVVCKEWRTHPSWA</sequence>
<evidence type="ECO:0000313" key="6">
    <source>
        <dbReference type="Proteomes" id="UP001321473"/>
    </source>
</evidence>
<organism evidence="5 6">
    <name type="scientific">Amblyomma americanum</name>
    <name type="common">Lone star tick</name>
    <dbReference type="NCBI Taxonomy" id="6943"/>
    <lineage>
        <taxon>Eukaryota</taxon>
        <taxon>Metazoa</taxon>
        <taxon>Ecdysozoa</taxon>
        <taxon>Arthropoda</taxon>
        <taxon>Chelicerata</taxon>
        <taxon>Arachnida</taxon>
        <taxon>Acari</taxon>
        <taxon>Parasitiformes</taxon>
        <taxon>Ixodida</taxon>
        <taxon>Ixodoidea</taxon>
        <taxon>Ixodidae</taxon>
        <taxon>Amblyomminae</taxon>
        <taxon>Amblyomma</taxon>
    </lineage>
</organism>
<keyword evidence="2" id="KW-0812">Transmembrane</keyword>
<proteinExistence type="predicted"/>
<feature type="chain" id="PRO_5042904415" description="EB domain-containing protein" evidence="3">
    <location>
        <begin position="24"/>
        <end position="310"/>
    </location>
</feature>
<feature type="compositionally biased region" description="Polar residues" evidence="1">
    <location>
        <begin position="242"/>
        <end position="254"/>
    </location>
</feature>
<dbReference type="PANTHER" id="PTHR39069:SF8">
    <property type="entry name" value="FI17111P1"/>
    <property type="match status" value="1"/>
</dbReference>
<protein>
    <recommendedName>
        <fullName evidence="4">EB domain-containing protein</fullName>
    </recommendedName>
</protein>
<keyword evidence="6" id="KW-1185">Reference proteome</keyword>
<keyword evidence="3" id="KW-0732">Signal</keyword>
<dbReference type="Proteomes" id="UP001321473">
    <property type="component" value="Unassembled WGS sequence"/>
</dbReference>
<feature type="signal peptide" evidence="3">
    <location>
        <begin position="1"/>
        <end position="23"/>
    </location>
</feature>
<name>A0AAQ4DDQ4_AMBAM</name>